<feature type="transmembrane region" description="Helical" evidence="4">
    <location>
        <begin position="199"/>
        <end position="219"/>
    </location>
</feature>
<dbReference type="PANTHER" id="PTHR42910:SF1">
    <property type="entry name" value="MAJOR FACILITATOR SUPERFAMILY (MFS) PROFILE DOMAIN-CONTAINING PROTEIN"/>
    <property type="match status" value="1"/>
</dbReference>
<name>A0A7L9WUG2_9RHOB</name>
<dbReference type="SUPFAM" id="SSF103473">
    <property type="entry name" value="MFS general substrate transporter"/>
    <property type="match status" value="1"/>
</dbReference>
<keyword evidence="7" id="KW-1185">Reference proteome</keyword>
<dbReference type="GO" id="GO:0022857">
    <property type="term" value="F:transmembrane transporter activity"/>
    <property type="evidence" value="ECO:0007669"/>
    <property type="project" value="InterPro"/>
</dbReference>
<organism evidence="6 7">
    <name type="scientific">Pseudooceanicola spongiae</name>
    <dbReference type="NCBI Taxonomy" id="2613965"/>
    <lineage>
        <taxon>Bacteria</taxon>
        <taxon>Pseudomonadati</taxon>
        <taxon>Pseudomonadota</taxon>
        <taxon>Alphaproteobacteria</taxon>
        <taxon>Rhodobacterales</taxon>
        <taxon>Paracoccaceae</taxon>
        <taxon>Pseudooceanicola</taxon>
    </lineage>
</organism>
<accession>A0A7L9WUG2</accession>
<reference evidence="6 7" key="1">
    <citation type="submission" date="2019-10" db="EMBL/GenBank/DDBJ databases">
        <title>Pseudopuniceibacterium sp. HQ09 islated from Antarctica.</title>
        <authorList>
            <person name="Liao L."/>
            <person name="Su S."/>
            <person name="Chen B."/>
            <person name="Yu Y."/>
        </authorList>
    </citation>
    <scope>NUCLEOTIDE SEQUENCE [LARGE SCALE GENOMIC DNA]</scope>
    <source>
        <strain evidence="6 7">HQ09</strain>
    </source>
</reference>
<dbReference type="EMBL" id="CP045201">
    <property type="protein sequence ID" value="QOL83056.1"/>
    <property type="molecule type" value="Genomic_DNA"/>
</dbReference>
<evidence type="ECO:0000259" key="5">
    <source>
        <dbReference type="PROSITE" id="PS50850"/>
    </source>
</evidence>
<feature type="transmembrane region" description="Helical" evidence="4">
    <location>
        <begin position="26"/>
        <end position="49"/>
    </location>
</feature>
<evidence type="ECO:0000256" key="2">
    <source>
        <dbReference type="ARBA" id="ARBA00022989"/>
    </source>
</evidence>
<feature type="transmembrane region" description="Helical" evidence="4">
    <location>
        <begin position="61"/>
        <end position="79"/>
    </location>
</feature>
<keyword evidence="2 4" id="KW-1133">Transmembrane helix</keyword>
<dbReference type="Proteomes" id="UP000594118">
    <property type="component" value="Chromosome"/>
</dbReference>
<feature type="domain" description="Major facilitator superfamily (MFS) profile" evidence="5">
    <location>
        <begin position="1"/>
        <end position="369"/>
    </location>
</feature>
<feature type="transmembrane region" description="Helical" evidence="4">
    <location>
        <begin position="346"/>
        <end position="363"/>
    </location>
</feature>
<evidence type="ECO:0000313" key="7">
    <source>
        <dbReference type="Proteomes" id="UP000594118"/>
    </source>
</evidence>
<sequence length="369" mass="37994">MAAAAGIAVANIYYNQPMLALMEADLGGSAAGLVPTFTQLGYAAGLFLLVPLGDLVERRALIVAQFIALAAALALTAAAPGTAVLLLASALIGLFATAAQLIVPYAAQLAAPERRGAAVGMVMSGLLCGILLSRTLAGFVATHGGWREMFWLAAPLSLAAGGIMAWRLPRHKPDTDLSWASALGSLAQLWRDLPALRRAAYTQSLLFAAFTAFWTILAFRLNAQFGLGAGTAGLFGIIGAAGILAAPVAGKLADTRGPQGVIFLGCCLSVVSFAVFWGWPTLAGLAVGTVLLDVAMQAALVSNQHIIFALRPEARSRINTLFMGTMFFGGAAGSALATLAWSHAGWWAICAIGMALGAAAILMQRGARS</sequence>
<dbReference type="InterPro" id="IPR036259">
    <property type="entry name" value="MFS_trans_sf"/>
</dbReference>
<feature type="transmembrane region" description="Helical" evidence="4">
    <location>
        <begin position="118"/>
        <end position="137"/>
    </location>
</feature>
<dbReference type="CDD" id="cd17324">
    <property type="entry name" value="MFS_NepI_like"/>
    <property type="match status" value="1"/>
</dbReference>
<dbReference type="AlphaFoldDB" id="A0A7L9WUG2"/>
<evidence type="ECO:0000256" key="3">
    <source>
        <dbReference type="ARBA" id="ARBA00023136"/>
    </source>
</evidence>
<feature type="transmembrane region" description="Helical" evidence="4">
    <location>
        <begin position="261"/>
        <end position="279"/>
    </location>
</feature>
<dbReference type="Gene3D" id="1.20.1250.20">
    <property type="entry name" value="MFS general substrate transporter like domains"/>
    <property type="match status" value="1"/>
</dbReference>
<feature type="transmembrane region" description="Helical" evidence="4">
    <location>
        <begin position="85"/>
        <end position="106"/>
    </location>
</feature>
<dbReference type="PROSITE" id="PS50850">
    <property type="entry name" value="MFS"/>
    <property type="match status" value="1"/>
</dbReference>
<keyword evidence="1 4" id="KW-0812">Transmembrane</keyword>
<feature type="transmembrane region" description="Helical" evidence="4">
    <location>
        <begin position="320"/>
        <end position="340"/>
    </location>
</feature>
<feature type="transmembrane region" description="Helical" evidence="4">
    <location>
        <begin position="225"/>
        <end position="249"/>
    </location>
</feature>
<dbReference type="PANTHER" id="PTHR42910">
    <property type="entry name" value="TRANSPORTER SCO4007-RELATED"/>
    <property type="match status" value="1"/>
</dbReference>
<protein>
    <submittedName>
        <fullName evidence="6">MFS transporter</fullName>
    </submittedName>
</protein>
<evidence type="ECO:0000313" key="6">
    <source>
        <dbReference type="EMBL" id="QOL83056.1"/>
    </source>
</evidence>
<keyword evidence="3 4" id="KW-0472">Membrane</keyword>
<dbReference type="InterPro" id="IPR020846">
    <property type="entry name" value="MFS_dom"/>
</dbReference>
<dbReference type="KEGG" id="pshq:F3W81_01660"/>
<dbReference type="InterPro" id="IPR011701">
    <property type="entry name" value="MFS"/>
</dbReference>
<evidence type="ECO:0000256" key="4">
    <source>
        <dbReference type="SAM" id="Phobius"/>
    </source>
</evidence>
<gene>
    <name evidence="6" type="ORF">F3W81_01660</name>
</gene>
<feature type="transmembrane region" description="Helical" evidence="4">
    <location>
        <begin position="285"/>
        <end position="308"/>
    </location>
</feature>
<dbReference type="Pfam" id="PF07690">
    <property type="entry name" value="MFS_1"/>
    <property type="match status" value="1"/>
</dbReference>
<proteinExistence type="predicted"/>
<feature type="transmembrane region" description="Helical" evidence="4">
    <location>
        <begin position="149"/>
        <end position="168"/>
    </location>
</feature>
<evidence type="ECO:0000256" key="1">
    <source>
        <dbReference type="ARBA" id="ARBA00022692"/>
    </source>
</evidence>